<comment type="caution">
    <text evidence="1">The sequence shown here is derived from an EMBL/GenBank/DDBJ whole genome shotgun (WGS) entry which is preliminary data.</text>
</comment>
<name>A0A4R1BMN6_9PROT</name>
<dbReference type="RefSeq" id="WP_131444589.1">
    <property type="nucleotide sequence ID" value="NZ_SJZB01000009.1"/>
</dbReference>
<gene>
    <name evidence="1" type="ORF">EZJ19_01775</name>
</gene>
<reference evidence="1 2" key="1">
    <citation type="submission" date="2019-03" db="EMBL/GenBank/DDBJ databases">
        <title>Genome sequence of Thiobacillaceae bacterium LSR1, a sulfur-oxidizing bacterium isolated from freshwater sediment.</title>
        <authorList>
            <person name="Li S."/>
        </authorList>
    </citation>
    <scope>NUCLEOTIDE SEQUENCE [LARGE SCALE GENOMIC DNA]</scope>
    <source>
        <strain evidence="1 2">LSR1</strain>
    </source>
</reference>
<organism evidence="1 2">
    <name type="scientific">Parasulfuritortus cantonensis</name>
    <dbReference type="NCBI Taxonomy" id="2528202"/>
    <lineage>
        <taxon>Bacteria</taxon>
        <taxon>Pseudomonadati</taxon>
        <taxon>Pseudomonadota</taxon>
        <taxon>Betaproteobacteria</taxon>
        <taxon>Nitrosomonadales</taxon>
        <taxon>Thiobacillaceae</taxon>
        <taxon>Parasulfuritortus</taxon>
    </lineage>
</organism>
<evidence type="ECO:0000313" key="2">
    <source>
        <dbReference type="Proteomes" id="UP000295443"/>
    </source>
</evidence>
<keyword evidence="2" id="KW-1185">Reference proteome</keyword>
<dbReference type="OrthoDB" id="7041822at2"/>
<accession>A0A4R1BMN6</accession>
<sequence>MKTRGIENATRRLLGARKLGSASLLAQAEQEAGHALVQARAWLDRAAEGRAGEDLAADANYAAIAAATEELARVIAPAG</sequence>
<dbReference type="AlphaFoldDB" id="A0A4R1BMN6"/>
<proteinExistence type="predicted"/>
<evidence type="ECO:0000313" key="1">
    <source>
        <dbReference type="EMBL" id="TCJ18704.1"/>
    </source>
</evidence>
<protein>
    <submittedName>
        <fullName evidence="1">Uncharacterized protein</fullName>
    </submittedName>
</protein>
<dbReference type="Proteomes" id="UP000295443">
    <property type="component" value="Unassembled WGS sequence"/>
</dbReference>
<dbReference type="EMBL" id="SJZB01000009">
    <property type="protein sequence ID" value="TCJ18704.1"/>
    <property type="molecule type" value="Genomic_DNA"/>
</dbReference>